<evidence type="ECO:0000313" key="2">
    <source>
        <dbReference type="EMBL" id="CAK67843.1"/>
    </source>
</evidence>
<dbReference type="Proteomes" id="UP000000600">
    <property type="component" value="Unassembled WGS sequence"/>
</dbReference>
<dbReference type="KEGG" id="ptm:GSPATT00036624001"/>
<dbReference type="GO" id="GO:0030246">
    <property type="term" value="F:carbohydrate binding"/>
    <property type="evidence" value="ECO:0007669"/>
    <property type="project" value="InterPro"/>
</dbReference>
<dbReference type="RefSeq" id="XP_001435240.1">
    <property type="nucleotide sequence ID" value="XM_001435203.1"/>
</dbReference>
<feature type="domain" description="H-type lectin" evidence="1">
    <location>
        <begin position="44"/>
        <end position="108"/>
    </location>
</feature>
<dbReference type="GO" id="GO:0007155">
    <property type="term" value="P:cell adhesion"/>
    <property type="evidence" value="ECO:0007669"/>
    <property type="project" value="InterPro"/>
</dbReference>
<reference evidence="2 3" key="1">
    <citation type="journal article" date="2006" name="Nature">
        <title>Global trends of whole-genome duplications revealed by the ciliate Paramecium tetraurelia.</title>
        <authorList>
            <consortium name="Genoscope"/>
            <person name="Aury J.-M."/>
            <person name="Jaillon O."/>
            <person name="Duret L."/>
            <person name="Noel B."/>
            <person name="Jubin C."/>
            <person name="Porcel B.M."/>
            <person name="Segurens B."/>
            <person name="Daubin V."/>
            <person name="Anthouard V."/>
            <person name="Aiach N."/>
            <person name="Arnaiz O."/>
            <person name="Billaut A."/>
            <person name="Beisson J."/>
            <person name="Blanc I."/>
            <person name="Bouhouche K."/>
            <person name="Camara F."/>
            <person name="Duharcourt S."/>
            <person name="Guigo R."/>
            <person name="Gogendeau D."/>
            <person name="Katinka M."/>
            <person name="Keller A.-M."/>
            <person name="Kissmehl R."/>
            <person name="Klotz C."/>
            <person name="Koll F."/>
            <person name="Le Moue A."/>
            <person name="Lepere C."/>
            <person name="Malinsky S."/>
            <person name="Nowacki M."/>
            <person name="Nowak J.K."/>
            <person name="Plattner H."/>
            <person name="Poulain J."/>
            <person name="Ruiz F."/>
            <person name="Serrano V."/>
            <person name="Zagulski M."/>
            <person name="Dessen P."/>
            <person name="Betermier M."/>
            <person name="Weissenbach J."/>
            <person name="Scarpelli C."/>
            <person name="Schachter V."/>
            <person name="Sperling L."/>
            <person name="Meyer E."/>
            <person name="Cohen J."/>
            <person name="Wincker P."/>
        </authorList>
    </citation>
    <scope>NUCLEOTIDE SEQUENCE [LARGE SCALE GENOMIC DNA]</scope>
    <source>
        <strain evidence="2 3">Stock d4-2</strain>
    </source>
</reference>
<organism evidence="2 3">
    <name type="scientific">Paramecium tetraurelia</name>
    <dbReference type="NCBI Taxonomy" id="5888"/>
    <lineage>
        <taxon>Eukaryota</taxon>
        <taxon>Sar</taxon>
        <taxon>Alveolata</taxon>
        <taxon>Ciliophora</taxon>
        <taxon>Intramacronucleata</taxon>
        <taxon>Oligohymenophorea</taxon>
        <taxon>Peniculida</taxon>
        <taxon>Parameciidae</taxon>
        <taxon>Paramecium</taxon>
    </lineage>
</organism>
<dbReference type="InterPro" id="IPR019019">
    <property type="entry name" value="H-type_lectin_domain"/>
</dbReference>
<dbReference type="HOGENOM" id="CLU_925780_0_0_1"/>
<dbReference type="InterPro" id="IPR037221">
    <property type="entry name" value="H-type_lectin_dom_sf"/>
</dbReference>
<dbReference type="GeneID" id="5021034"/>
<dbReference type="AlphaFoldDB" id="A0CAM6"/>
<name>A0CAM6_PARTE</name>
<proteinExistence type="predicted"/>
<evidence type="ECO:0000313" key="3">
    <source>
        <dbReference type="Proteomes" id="UP000000600"/>
    </source>
</evidence>
<sequence length="301" mass="34849">MLIITFLIFPIGLATIKYDSNYYLDWNKDVVPDFNCSKGSIYDATITFSDSFANIPQVFITHEKIEMHWALQTLHQQVSVQLKIIDFAMRLYCEYEKGYRFKIRWFAVDDQRIQVISQFNLIPPQNLSYYYANANCDTSFVTLTSFSQKGSTEVQLSVILTPPNIVSIYSPYSPGKSENLTSIGFQIILGIDEAFIQSNTILALSNYDSNVYDPNQADRVEFYPFSGMDFLNTYILQWLVVIDNNGVGTKYQIKDCKIKSISIYRGGRIYYKLPQKSSNAEIFYKSIFAYSLQFYKIFFET</sequence>
<dbReference type="OrthoDB" id="300123at2759"/>
<dbReference type="InParanoid" id="A0CAM6"/>
<dbReference type="SUPFAM" id="SSF141086">
    <property type="entry name" value="Agglutinin HPA-like"/>
    <property type="match status" value="1"/>
</dbReference>
<evidence type="ECO:0000259" key="1">
    <source>
        <dbReference type="Pfam" id="PF09458"/>
    </source>
</evidence>
<accession>A0CAM6</accession>
<keyword evidence="3" id="KW-1185">Reference proteome</keyword>
<protein>
    <recommendedName>
        <fullName evidence="1">H-type lectin domain-containing protein</fullName>
    </recommendedName>
</protein>
<dbReference type="Pfam" id="PF09458">
    <property type="entry name" value="H_lectin"/>
    <property type="match status" value="1"/>
</dbReference>
<dbReference type="EMBL" id="CT868055">
    <property type="protein sequence ID" value="CAK67843.1"/>
    <property type="molecule type" value="Genomic_DNA"/>
</dbReference>
<gene>
    <name evidence="2" type="ORF">GSPATT00036624001</name>
</gene>